<sequence length="191" mass="21439">MNPCLVSFCKFTPNLDQTSTKSKFGPFCPQWSLFPHHLSAADHAALVHRVIPLSTTTTTSSVRPVEGLRIRNIPYGDSGFVVEIDLLDPKLQHHRRQHDGDKEFVAYLAYLADAHYRGYASGRLVNKLFGHLRVGFREEGRHAFNRAPTVNEQGDHQPPSAEKVKNASEFCKNWGIGVTEMPSPKSEAQQM</sequence>
<gene>
    <name evidence="1" type="ORF">L596_008492</name>
</gene>
<comment type="caution">
    <text evidence="1">The sequence shown here is derived from an EMBL/GenBank/DDBJ whole genome shotgun (WGS) entry which is preliminary data.</text>
</comment>
<keyword evidence="2" id="KW-1185">Reference proteome</keyword>
<dbReference type="EMBL" id="AZBU02000002">
    <property type="protein sequence ID" value="TKR94168.1"/>
    <property type="molecule type" value="Genomic_DNA"/>
</dbReference>
<evidence type="ECO:0000313" key="1">
    <source>
        <dbReference type="EMBL" id="TKR94168.1"/>
    </source>
</evidence>
<dbReference type="OrthoDB" id="10459823at2759"/>
<reference evidence="1 2" key="2">
    <citation type="journal article" date="2019" name="G3 (Bethesda)">
        <title>Hybrid Assembly of the Genome of the Entomopathogenic Nematode Steinernema carpocapsae Identifies the X-Chromosome.</title>
        <authorList>
            <person name="Serra L."/>
            <person name="Macchietto M."/>
            <person name="Macias-Munoz A."/>
            <person name="McGill C.J."/>
            <person name="Rodriguez I.M."/>
            <person name="Rodriguez B."/>
            <person name="Murad R."/>
            <person name="Mortazavi A."/>
        </authorList>
    </citation>
    <scope>NUCLEOTIDE SEQUENCE [LARGE SCALE GENOMIC DNA]</scope>
    <source>
        <strain evidence="1 2">ALL</strain>
    </source>
</reference>
<proteinExistence type="predicted"/>
<dbReference type="AlphaFoldDB" id="A0A4U5PCT0"/>
<protein>
    <submittedName>
        <fullName evidence="1">Uncharacterized protein</fullName>
    </submittedName>
</protein>
<evidence type="ECO:0000313" key="2">
    <source>
        <dbReference type="Proteomes" id="UP000298663"/>
    </source>
</evidence>
<dbReference type="Proteomes" id="UP000298663">
    <property type="component" value="Unassembled WGS sequence"/>
</dbReference>
<accession>A0A4U5PCT0</accession>
<reference evidence="1 2" key="1">
    <citation type="journal article" date="2015" name="Genome Biol.">
        <title>Comparative genomics of Steinernema reveals deeply conserved gene regulatory networks.</title>
        <authorList>
            <person name="Dillman A.R."/>
            <person name="Macchietto M."/>
            <person name="Porter C.F."/>
            <person name="Rogers A."/>
            <person name="Williams B."/>
            <person name="Antoshechkin I."/>
            <person name="Lee M.M."/>
            <person name="Goodwin Z."/>
            <person name="Lu X."/>
            <person name="Lewis E.E."/>
            <person name="Goodrich-Blair H."/>
            <person name="Stock S.P."/>
            <person name="Adams B.J."/>
            <person name="Sternberg P.W."/>
            <person name="Mortazavi A."/>
        </authorList>
    </citation>
    <scope>NUCLEOTIDE SEQUENCE [LARGE SCALE GENOMIC DNA]</scope>
    <source>
        <strain evidence="1 2">ALL</strain>
    </source>
</reference>
<name>A0A4U5PCT0_STECR</name>
<organism evidence="1 2">
    <name type="scientific">Steinernema carpocapsae</name>
    <name type="common">Entomopathogenic nematode</name>
    <dbReference type="NCBI Taxonomy" id="34508"/>
    <lineage>
        <taxon>Eukaryota</taxon>
        <taxon>Metazoa</taxon>
        <taxon>Ecdysozoa</taxon>
        <taxon>Nematoda</taxon>
        <taxon>Chromadorea</taxon>
        <taxon>Rhabditida</taxon>
        <taxon>Tylenchina</taxon>
        <taxon>Panagrolaimomorpha</taxon>
        <taxon>Strongyloidoidea</taxon>
        <taxon>Steinernematidae</taxon>
        <taxon>Steinernema</taxon>
    </lineage>
</organism>